<feature type="region of interest" description="Disordered" evidence="8">
    <location>
        <begin position="1"/>
        <end position="24"/>
    </location>
</feature>
<evidence type="ECO:0000256" key="7">
    <source>
        <dbReference type="ARBA" id="ARBA00032272"/>
    </source>
</evidence>
<dbReference type="PROSITE" id="PS00893">
    <property type="entry name" value="NUDIX_BOX"/>
    <property type="match status" value="1"/>
</dbReference>
<evidence type="ECO:0000313" key="11">
    <source>
        <dbReference type="Proteomes" id="UP001161325"/>
    </source>
</evidence>
<organism evidence="10 11">
    <name type="scientific">Roseisolibacter agri</name>
    <dbReference type="NCBI Taxonomy" id="2014610"/>
    <lineage>
        <taxon>Bacteria</taxon>
        <taxon>Pseudomonadati</taxon>
        <taxon>Gemmatimonadota</taxon>
        <taxon>Gemmatimonadia</taxon>
        <taxon>Gemmatimonadales</taxon>
        <taxon>Gemmatimonadaceae</taxon>
        <taxon>Roseisolibacter</taxon>
    </lineage>
</organism>
<evidence type="ECO:0000256" key="4">
    <source>
        <dbReference type="ARBA" id="ARBA00016377"/>
    </source>
</evidence>
<dbReference type="InterPro" id="IPR000086">
    <property type="entry name" value="NUDIX_hydrolase_dom"/>
</dbReference>
<evidence type="ECO:0000256" key="2">
    <source>
        <dbReference type="ARBA" id="ARBA00001946"/>
    </source>
</evidence>
<sequence>MSDDAKSPDGSAPAQEPGQIATRRVHTGRMVALDVDTVRFPDGSTGEMEIFRHPGACAVVPFLSDVRGEDPQVLLIKQYRYATGGWLYEIPAGKLDGDEDPEVCARRELQEETGCTAARVERLTTFFPTPGFCDERIHIYLAEGLTMGAHQREADEFLTVETMTLSGALAMIEAGEIRDGKSIVGLLFAAGFRAGR</sequence>
<dbReference type="AlphaFoldDB" id="A0AA37V2Y6"/>
<dbReference type="PANTHER" id="PTHR11839:SF18">
    <property type="entry name" value="NUDIX HYDROLASE DOMAIN-CONTAINING PROTEIN"/>
    <property type="match status" value="1"/>
</dbReference>
<evidence type="ECO:0000256" key="5">
    <source>
        <dbReference type="ARBA" id="ARBA00022801"/>
    </source>
</evidence>
<dbReference type="GO" id="GO:0019693">
    <property type="term" value="P:ribose phosphate metabolic process"/>
    <property type="evidence" value="ECO:0007669"/>
    <property type="project" value="TreeGrafter"/>
</dbReference>
<keyword evidence="5" id="KW-0378">Hydrolase</keyword>
<name>A0AA37V2Y6_9BACT</name>
<keyword evidence="11" id="KW-1185">Reference proteome</keyword>
<dbReference type="InterPro" id="IPR015797">
    <property type="entry name" value="NUDIX_hydrolase-like_dom_sf"/>
</dbReference>
<comment type="cofactor">
    <cofactor evidence="2">
        <name>Mg(2+)</name>
        <dbReference type="ChEBI" id="CHEBI:18420"/>
    </cofactor>
</comment>
<dbReference type="GO" id="GO:0005829">
    <property type="term" value="C:cytosol"/>
    <property type="evidence" value="ECO:0007669"/>
    <property type="project" value="TreeGrafter"/>
</dbReference>
<dbReference type="RefSeq" id="WP_284350301.1">
    <property type="nucleotide sequence ID" value="NZ_BRXS01000003.1"/>
</dbReference>
<gene>
    <name evidence="10" type="ORF">rosag_23550</name>
</gene>
<evidence type="ECO:0000313" key="10">
    <source>
        <dbReference type="EMBL" id="GLC25842.1"/>
    </source>
</evidence>
<comment type="similarity">
    <text evidence="3">Belongs to the Nudix hydrolase family. NudK subfamily.</text>
</comment>
<evidence type="ECO:0000256" key="8">
    <source>
        <dbReference type="SAM" id="MobiDB-lite"/>
    </source>
</evidence>
<evidence type="ECO:0000256" key="3">
    <source>
        <dbReference type="ARBA" id="ARBA00007275"/>
    </source>
</evidence>
<dbReference type="SUPFAM" id="SSF55811">
    <property type="entry name" value="Nudix"/>
    <property type="match status" value="1"/>
</dbReference>
<accession>A0AA37V2Y6</accession>
<evidence type="ECO:0000256" key="1">
    <source>
        <dbReference type="ARBA" id="ARBA00000847"/>
    </source>
</evidence>
<evidence type="ECO:0000256" key="6">
    <source>
        <dbReference type="ARBA" id="ARBA00032162"/>
    </source>
</evidence>
<dbReference type="GO" id="GO:0006753">
    <property type="term" value="P:nucleoside phosphate metabolic process"/>
    <property type="evidence" value="ECO:0007669"/>
    <property type="project" value="TreeGrafter"/>
</dbReference>
<dbReference type="GO" id="GO:0016787">
    <property type="term" value="F:hydrolase activity"/>
    <property type="evidence" value="ECO:0007669"/>
    <property type="project" value="UniProtKB-KW"/>
</dbReference>
<dbReference type="Pfam" id="PF00293">
    <property type="entry name" value="NUDIX"/>
    <property type="match status" value="1"/>
</dbReference>
<dbReference type="EMBL" id="BRXS01000003">
    <property type="protein sequence ID" value="GLC25842.1"/>
    <property type="molecule type" value="Genomic_DNA"/>
</dbReference>
<dbReference type="PANTHER" id="PTHR11839">
    <property type="entry name" value="UDP/ADP-SUGAR PYROPHOSPHATASE"/>
    <property type="match status" value="1"/>
</dbReference>
<dbReference type="PROSITE" id="PS51462">
    <property type="entry name" value="NUDIX"/>
    <property type="match status" value="1"/>
</dbReference>
<dbReference type="Proteomes" id="UP001161325">
    <property type="component" value="Unassembled WGS sequence"/>
</dbReference>
<reference evidence="10" key="1">
    <citation type="submission" date="2022-08" db="EMBL/GenBank/DDBJ databases">
        <title>Draft genome sequencing of Roseisolibacter agri AW1220.</title>
        <authorList>
            <person name="Tobiishi Y."/>
            <person name="Tonouchi A."/>
        </authorList>
    </citation>
    <scope>NUCLEOTIDE SEQUENCE</scope>
    <source>
        <strain evidence="10">AW1220</strain>
    </source>
</reference>
<comment type="caution">
    <text evidence="10">The sequence shown here is derived from an EMBL/GenBank/DDBJ whole genome shotgun (WGS) entry which is preliminary data.</text>
</comment>
<protein>
    <recommendedName>
        <fullName evidence="4">GDP-mannose pyrophosphatase</fullName>
    </recommendedName>
    <alternativeName>
        <fullName evidence="6">GDP-mannose hydrolase</fullName>
    </alternativeName>
    <alternativeName>
        <fullName evidence="7">GDPMK</fullName>
    </alternativeName>
</protein>
<dbReference type="Gene3D" id="3.90.79.10">
    <property type="entry name" value="Nucleoside Triphosphate Pyrophosphohydrolase"/>
    <property type="match status" value="1"/>
</dbReference>
<feature type="domain" description="Nudix hydrolase" evidence="9">
    <location>
        <begin position="52"/>
        <end position="190"/>
    </location>
</feature>
<evidence type="ECO:0000259" key="9">
    <source>
        <dbReference type="PROSITE" id="PS51462"/>
    </source>
</evidence>
<dbReference type="CDD" id="cd03424">
    <property type="entry name" value="NUDIX_ADPRase_Nudt5_UGPPase_Nudt14"/>
    <property type="match status" value="1"/>
</dbReference>
<dbReference type="InterPro" id="IPR020084">
    <property type="entry name" value="NUDIX_hydrolase_CS"/>
</dbReference>
<proteinExistence type="inferred from homology"/>
<comment type="catalytic activity">
    <reaction evidence="1">
        <text>GDP-alpha-D-mannose + H2O = alpha-D-mannose 1-phosphate + GMP + 2 H(+)</text>
        <dbReference type="Rhea" id="RHEA:27978"/>
        <dbReference type="ChEBI" id="CHEBI:15377"/>
        <dbReference type="ChEBI" id="CHEBI:15378"/>
        <dbReference type="ChEBI" id="CHEBI:57527"/>
        <dbReference type="ChEBI" id="CHEBI:58115"/>
        <dbReference type="ChEBI" id="CHEBI:58409"/>
    </reaction>
</comment>